<dbReference type="InterPro" id="IPR029068">
    <property type="entry name" value="Glyas_Bleomycin-R_OHBP_Dase"/>
</dbReference>
<reference evidence="3" key="1">
    <citation type="submission" date="2023-07" db="EMBL/GenBank/DDBJ databases">
        <title>30 novel species of actinomycetes from the DSMZ collection.</title>
        <authorList>
            <person name="Nouioui I."/>
        </authorList>
    </citation>
    <scope>NUCLEOTIDE SEQUENCE [LARGE SCALE GENOMIC DNA]</scope>
    <source>
        <strain evidence="3">DSM 44915</strain>
    </source>
</reference>
<gene>
    <name evidence="2" type="ORF">RM844_29750</name>
</gene>
<dbReference type="RefSeq" id="WP_311670527.1">
    <property type="nucleotide sequence ID" value="NZ_JAVREO010000027.1"/>
</dbReference>
<dbReference type="InterPro" id="IPR037523">
    <property type="entry name" value="VOC_core"/>
</dbReference>
<dbReference type="PANTHER" id="PTHR36503">
    <property type="entry name" value="BLR2520 PROTEIN"/>
    <property type="match status" value="1"/>
</dbReference>
<dbReference type="Gene3D" id="3.10.180.10">
    <property type="entry name" value="2,3-Dihydroxybiphenyl 1,2-Dioxygenase, domain 1"/>
    <property type="match status" value="1"/>
</dbReference>
<name>A0ABU2K0F1_9ACTN</name>
<dbReference type="PANTHER" id="PTHR36503:SF1">
    <property type="entry name" value="BLR2520 PROTEIN"/>
    <property type="match status" value="1"/>
</dbReference>
<dbReference type="EMBL" id="JAVREO010000027">
    <property type="protein sequence ID" value="MDT0270463.1"/>
    <property type="molecule type" value="Genomic_DNA"/>
</dbReference>
<organism evidence="2 3">
    <name type="scientific">Streptomyces chisholmiae</name>
    <dbReference type="NCBI Taxonomy" id="3075540"/>
    <lineage>
        <taxon>Bacteria</taxon>
        <taxon>Bacillati</taxon>
        <taxon>Actinomycetota</taxon>
        <taxon>Actinomycetes</taxon>
        <taxon>Kitasatosporales</taxon>
        <taxon>Streptomycetaceae</taxon>
        <taxon>Streptomyces</taxon>
    </lineage>
</organism>
<protein>
    <submittedName>
        <fullName evidence="2">VOC family protein</fullName>
    </submittedName>
</protein>
<accession>A0ABU2K0F1</accession>
<dbReference type="SUPFAM" id="SSF54593">
    <property type="entry name" value="Glyoxalase/Bleomycin resistance protein/Dihydroxybiphenyl dioxygenase"/>
    <property type="match status" value="1"/>
</dbReference>
<comment type="caution">
    <text evidence="2">The sequence shown here is derived from an EMBL/GenBank/DDBJ whole genome shotgun (WGS) entry which is preliminary data.</text>
</comment>
<evidence type="ECO:0000313" key="3">
    <source>
        <dbReference type="Proteomes" id="UP001183410"/>
    </source>
</evidence>
<sequence length="146" mass="15097">MEQRISLITLGVADLARARTFYERLGWRGQEVSETVFFQAGGLAVVLWSRAEAAADSGLADTPVPAGGYGGITLAHNVRSAAEVDETLAAAERAGGTISSPAAATFYGGYAGSFTDPDGHPWEIAYNPGFALAEDGSLTLPDFGAA</sequence>
<dbReference type="Pfam" id="PF00903">
    <property type="entry name" value="Glyoxalase"/>
    <property type="match status" value="1"/>
</dbReference>
<proteinExistence type="predicted"/>
<keyword evidence="3" id="KW-1185">Reference proteome</keyword>
<dbReference type="InterPro" id="IPR004360">
    <property type="entry name" value="Glyas_Fos-R_dOase_dom"/>
</dbReference>
<dbReference type="PROSITE" id="PS51819">
    <property type="entry name" value="VOC"/>
    <property type="match status" value="1"/>
</dbReference>
<evidence type="ECO:0000259" key="1">
    <source>
        <dbReference type="PROSITE" id="PS51819"/>
    </source>
</evidence>
<feature type="domain" description="VOC" evidence="1">
    <location>
        <begin position="4"/>
        <end position="127"/>
    </location>
</feature>
<dbReference type="Proteomes" id="UP001183410">
    <property type="component" value="Unassembled WGS sequence"/>
</dbReference>
<evidence type="ECO:0000313" key="2">
    <source>
        <dbReference type="EMBL" id="MDT0270463.1"/>
    </source>
</evidence>